<dbReference type="PROSITE" id="PS00675">
    <property type="entry name" value="SIGMA54_INTERACT_1"/>
    <property type="match status" value="1"/>
</dbReference>
<dbReference type="Gene3D" id="3.40.50.2300">
    <property type="match status" value="1"/>
</dbReference>
<dbReference type="Pfam" id="PF25601">
    <property type="entry name" value="AAA_lid_14"/>
    <property type="match status" value="1"/>
</dbReference>
<evidence type="ECO:0000256" key="7">
    <source>
        <dbReference type="SAM" id="MobiDB-lite"/>
    </source>
</evidence>
<dbReference type="PRINTS" id="PR01590">
    <property type="entry name" value="HTHFIS"/>
</dbReference>
<dbReference type="InterPro" id="IPR001789">
    <property type="entry name" value="Sig_transdc_resp-reg_receiver"/>
</dbReference>
<keyword evidence="3" id="KW-0805">Transcription regulation</keyword>
<dbReference type="Gene3D" id="1.10.10.60">
    <property type="entry name" value="Homeodomain-like"/>
    <property type="match status" value="1"/>
</dbReference>
<evidence type="ECO:0000256" key="2">
    <source>
        <dbReference type="ARBA" id="ARBA00022840"/>
    </source>
</evidence>
<name>A0ABV7ZZI8_9GAMM</name>
<dbReference type="InterPro" id="IPR058031">
    <property type="entry name" value="AAA_lid_NorR"/>
</dbReference>
<keyword evidence="6" id="KW-0597">Phosphoprotein</keyword>
<evidence type="ECO:0000256" key="4">
    <source>
        <dbReference type="ARBA" id="ARBA00023125"/>
    </source>
</evidence>
<dbReference type="PROSITE" id="PS50045">
    <property type="entry name" value="SIGMA54_INTERACT_4"/>
    <property type="match status" value="1"/>
</dbReference>
<dbReference type="Gene3D" id="3.40.50.300">
    <property type="entry name" value="P-loop containing nucleotide triphosphate hydrolases"/>
    <property type="match status" value="1"/>
</dbReference>
<dbReference type="SMART" id="SM00382">
    <property type="entry name" value="AAA"/>
    <property type="match status" value="1"/>
</dbReference>
<proteinExistence type="predicted"/>
<dbReference type="InterPro" id="IPR002078">
    <property type="entry name" value="Sigma_54_int"/>
</dbReference>
<dbReference type="PANTHER" id="PTHR32071:SF117">
    <property type="entry name" value="PTS-DEPENDENT DIHYDROXYACETONE KINASE OPERON REGULATORY PROTEIN-RELATED"/>
    <property type="match status" value="1"/>
</dbReference>
<dbReference type="Pfam" id="PF00158">
    <property type="entry name" value="Sigma54_activat"/>
    <property type="match status" value="1"/>
</dbReference>
<dbReference type="PROSITE" id="PS50110">
    <property type="entry name" value="RESPONSE_REGULATORY"/>
    <property type="match status" value="1"/>
</dbReference>
<evidence type="ECO:0000256" key="6">
    <source>
        <dbReference type="PROSITE-ProRule" id="PRU00169"/>
    </source>
</evidence>
<evidence type="ECO:0000259" key="8">
    <source>
        <dbReference type="PROSITE" id="PS50045"/>
    </source>
</evidence>
<keyword evidence="1" id="KW-0547">Nucleotide-binding</keyword>
<feature type="compositionally biased region" description="Low complexity" evidence="7">
    <location>
        <begin position="409"/>
        <end position="423"/>
    </location>
</feature>
<evidence type="ECO:0000313" key="11">
    <source>
        <dbReference type="Proteomes" id="UP001595617"/>
    </source>
</evidence>
<evidence type="ECO:0000313" key="10">
    <source>
        <dbReference type="EMBL" id="MFC3853704.1"/>
    </source>
</evidence>
<dbReference type="PROSITE" id="PS00676">
    <property type="entry name" value="SIGMA54_INTERACT_2"/>
    <property type="match status" value="1"/>
</dbReference>
<organism evidence="10 11">
    <name type="scientific">Saccharospirillum mangrovi</name>
    <dbReference type="NCBI Taxonomy" id="2161747"/>
    <lineage>
        <taxon>Bacteria</taxon>
        <taxon>Pseudomonadati</taxon>
        <taxon>Pseudomonadota</taxon>
        <taxon>Gammaproteobacteria</taxon>
        <taxon>Oceanospirillales</taxon>
        <taxon>Saccharospirillaceae</taxon>
        <taxon>Saccharospirillum</taxon>
    </lineage>
</organism>
<dbReference type="PROSITE" id="PS00688">
    <property type="entry name" value="SIGMA54_INTERACT_3"/>
    <property type="match status" value="1"/>
</dbReference>
<dbReference type="InterPro" id="IPR025662">
    <property type="entry name" value="Sigma_54_int_dom_ATP-bd_1"/>
</dbReference>
<evidence type="ECO:0000256" key="1">
    <source>
        <dbReference type="ARBA" id="ARBA00022741"/>
    </source>
</evidence>
<dbReference type="Proteomes" id="UP001595617">
    <property type="component" value="Unassembled WGS sequence"/>
</dbReference>
<dbReference type="Pfam" id="PF02954">
    <property type="entry name" value="HTH_8"/>
    <property type="match status" value="1"/>
</dbReference>
<keyword evidence="11" id="KW-1185">Reference proteome</keyword>
<protein>
    <submittedName>
        <fullName evidence="10">Sigma-54-dependent transcriptional regulator</fullName>
    </submittedName>
</protein>
<dbReference type="RefSeq" id="WP_380697109.1">
    <property type="nucleotide sequence ID" value="NZ_JBHRYR010000003.1"/>
</dbReference>
<dbReference type="InterPro" id="IPR002197">
    <property type="entry name" value="HTH_Fis"/>
</dbReference>
<accession>A0ABV7ZZI8</accession>
<dbReference type="Gene3D" id="1.10.8.60">
    <property type="match status" value="1"/>
</dbReference>
<evidence type="ECO:0000259" key="9">
    <source>
        <dbReference type="PROSITE" id="PS50110"/>
    </source>
</evidence>
<dbReference type="SUPFAM" id="SSF52540">
    <property type="entry name" value="P-loop containing nucleoside triphosphate hydrolases"/>
    <property type="match status" value="1"/>
</dbReference>
<dbReference type="PANTHER" id="PTHR32071">
    <property type="entry name" value="TRANSCRIPTIONAL REGULATORY PROTEIN"/>
    <property type="match status" value="1"/>
</dbReference>
<reference evidence="11" key="1">
    <citation type="journal article" date="2019" name="Int. J. Syst. Evol. Microbiol.">
        <title>The Global Catalogue of Microorganisms (GCM) 10K type strain sequencing project: providing services to taxonomists for standard genome sequencing and annotation.</title>
        <authorList>
            <consortium name="The Broad Institute Genomics Platform"/>
            <consortium name="The Broad Institute Genome Sequencing Center for Infectious Disease"/>
            <person name="Wu L."/>
            <person name="Ma J."/>
        </authorList>
    </citation>
    <scope>NUCLEOTIDE SEQUENCE [LARGE SCALE GENOMIC DNA]</scope>
    <source>
        <strain evidence="11">IBRC 10765</strain>
    </source>
</reference>
<dbReference type="SMART" id="SM00448">
    <property type="entry name" value="REC"/>
    <property type="match status" value="1"/>
</dbReference>
<dbReference type="CDD" id="cd00009">
    <property type="entry name" value="AAA"/>
    <property type="match status" value="1"/>
</dbReference>
<dbReference type="InterPro" id="IPR011006">
    <property type="entry name" value="CheY-like_superfamily"/>
</dbReference>
<sequence length="474" mass="52462">MTSTNTDLHILIVEDDAALARLIGEELDGAGYTVSITHSVHEARKSLQTQSIDLLVTDLHLPDGHGMDLVSEHTSQKADTSHTSAPACIVITAFGSVRQAVEALQNGADDFLTKPLDMDHFLLTVHRVLQHRRLEDEVRQYRSLSQDTGFHGLLGQSKAMRQLFDQIRVIGRAQGPVLIHGESGTGKELVAQALVAESDRAQAPYLIVNCAGIPAELLESEFFGHAAGAFTGARKARKGLLQEAHGGTLLLDEIGEMPLSLQAKLLRALQDGSIRPVGQDHEEHVDVRIIAATHRDLHAQVAAGDFREDLYYRLETFALHVPPLRDRDEDRVWLAQRFLHQLMVNQGRRDIAFSPATLRVLQHYDFPGNVRELQNAVERALAFCQNGRIEPEDLPKRMNQTSDRSRPQSSHVATHSAATSTSDSALLAGPVLPTLEELQARYVRMVLDEVSGNKRRAAALLGIGRRTLYRWLEP</sequence>
<keyword evidence="2" id="KW-0067">ATP-binding</keyword>
<dbReference type="Pfam" id="PF00072">
    <property type="entry name" value="Response_reg"/>
    <property type="match status" value="1"/>
</dbReference>
<comment type="caution">
    <text evidence="10">The sequence shown here is derived from an EMBL/GenBank/DDBJ whole genome shotgun (WGS) entry which is preliminary data.</text>
</comment>
<dbReference type="SUPFAM" id="SSF52172">
    <property type="entry name" value="CheY-like"/>
    <property type="match status" value="1"/>
</dbReference>
<evidence type="ECO:0000256" key="3">
    <source>
        <dbReference type="ARBA" id="ARBA00023015"/>
    </source>
</evidence>
<feature type="domain" description="Response regulatory" evidence="9">
    <location>
        <begin position="9"/>
        <end position="129"/>
    </location>
</feature>
<feature type="domain" description="Sigma-54 factor interaction" evidence="8">
    <location>
        <begin position="153"/>
        <end position="382"/>
    </location>
</feature>
<dbReference type="EMBL" id="JBHRYR010000003">
    <property type="protein sequence ID" value="MFC3853704.1"/>
    <property type="molecule type" value="Genomic_DNA"/>
</dbReference>
<feature type="region of interest" description="Disordered" evidence="7">
    <location>
        <begin position="392"/>
        <end position="423"/>
    </location>
</feature>
<keyword evidence="4" id="KW-0238">DNA-binding</keyword>
<dbReference type="InterPro" id="IPR009057">
    <property type="entry name" value="Homeodomain-like_sf"/>
</dbReference>
<evidence type="ECO:0000256" key="5">
    <source>
        <dbReference type="ARBA" id="ARBA00023163"/>
    </source>
</evidence>
<gene>
    <name evidence="10" type="ORF">ACFOOG_12745</name>
</gene>
<dbReference type="SUPFAM" id="SSF46689">
    <property type="entry name" value="Homeodomain-like"/>
    <property type="match status" value="1"/>
</dbReference>
<dbReference type="InterPro" id="IPR025944">
    <property type="entry name" value="Sigma_54_int_dom_CS"/>
</dbReference>
<dbReference type="InterPro" id="IPR025943">
    <property type="entry name" value="Sigma_54_int_dom_ATP-bd_2"/>
</dbReference>
<feature type="modified residue" description="4-aspartylphosphate" evidence="6">
    <location>
        <position position="58"/>
    </location>
</feature>
<dbReference type="InterPro" id="IPR003593">
    <property type="entry name" value="AAA+_ATPase"/>
</dbReference>
<dbReference type="InterPro" id="IPR027417">
    <property type="entry name" value="P-loop_NTPase"/>
</dbReference>
<keyword evidence="5" id="KW-0804">Transcription</keyword>